<evidence type="ECO:0000259" key="5">
    <source>
        <dbReference type="Pfam" id="PF00412"/>
    </source>
</evidence>
<organism evidence="6 7">
    <name type="scientific">Culex pipiens pipiens</name>
    <name type="common">Northern house mosquito</name>
    <dbReference type="NCBI Taxonomy" id="38569"/>
    <lineage>
        <taxon>Eukaryota</taxon>
        <taxon>Metazoa</taxon>
        <taxon>Ecdysozoa</taxon>
        <taxon>Arthropoda</taxon>
        <taxon>Hexapoda</taxon>
        <taxon>Insecta</taxon>
        <taxon>Pterygota</taxon>
        <taxon>Neoptera</taxon>
        <taxon>Endopterygota</taxon>
        <taxon>Diptera</taxon>
        <taxon>Nematocera</taxon>
        <taxon>Culicoidea</taxon>
        <taxon>Culicidae</taxon>
        <taxon>Culicinae</taxon>
        <taxon>Culicini</taxon>
        <taxon>Culex</taxon>
        <taxon>Culex</taxon>
    </lineage>
</organism>
<dbReference type="PANTHER" id="PTHR24219">
    <property type="entry name" value="LIM DOMAIN-CONTAINING PROTEIN JUB"/>
    <property type="match status" value="1"/>
</dbReference>
<evidence type="ECO:0000256" key="4">
    <source>
        <dbReference type="SAM" id="MobiDB-lite"/>
    </source>
</evidence>
<dbReference type="Pfam" id="PF00412">
    <property type="entry name" value="LIM"/>
    <property type="match status" value="1"/>
</dbReference>
<dbReference type="EMBL" id="JBEHCU010004600">
    <property type="protein sequence ID" value="KAL1401541.1"/>
    <property type="molecule type" value="Genomic_DNA"/>
</dbReference>
<evidence type="ECO:0000256" key="3">
    <source>
        <dbReference type="ARBA" id="ARBA00023038"/>
    </source>
</evidence>
<comment type="caution">
    <text evidence="6">The sequence shown here is derived from an EMBL/GenBank/DDBJ whole genome shotgun (WGS) entry which is preliminary data.</text>
</comment>
<keyword evidence="1" id="KW-0479">Metal-binding</keyword>
<dbReference type="InterPro" id="IPR047172">
    <property type="entry name" value="Ajuba-like"/>
</dbReference>
<protein>
    <recommendedName>
        <fullName evidence="5">LIM zinc-binding domain-containing protein</fullName>
    </recommendedName>
</protein>
<gene>
    <name evidence="6" type="ORF">pipiens_006526</name>
</gene>
<evidence type="ECO:0000256" key="2">
    <source>
        <dbReference type="ARBA" id="ARBA00022833"/>
    </source>
</evidence>
<feature type="region of interest" description="Disordered" evidence="4">
    <location>
        <begin position="63"/>
        <end position="95"/>
    </location>
</feature>
<feature type="compositionally biased region" description="Polar residues" evidence="4">
    <location>
        <begin position="79"/>
        <end position="88"/>
    </location>
</feature>
<feature type="region of interest" description="Disordered" evidence="4">
    <location>
        <begin position="1"/>
        <end position="23"/>
    </location>
</feature>
<feature type="domain" description="LIM zinc-binding" evidence="5">
    <location>
        <begin position="213"/>
        <end position="232"/>
    </location>
</feature>
<keyword evidence="7" id="KW-1185">Reference proteome</keyword>
<evidence type="ECO:0000313" key="6">
    <source>
        <dbReference type="EMBL" id="KAL1401541.1"/>
    </source>
</evidence>
<proteinExistence type="predicted"/>
<dbReference type="AlphaFoldDB" id="A0ABD1DP50"/>
<dbReference type="PANTHER" id="PTHR24219:SF4">
    <property type="entry name" value="LIM DOMAIN-CONTAINING PROTEIN JUB"/>
    <property type="match status" value="1"/>
</dbReference>
<dbReference type="Proteomes" id="UP001562425">
    <property type="component" value="Unassembled WGS sequence"/>
</dbReference>
<evidence type="ECO:0000313" key="7">
    <source>
        <dbReference type="Proteomes" id="UP001562425"/>
    </source>
</evidence>
<keyword evidence="3" id="KW-0440">LIM domain</keyword>
<dbReference type="GO" id="GO:0046872">
    <property type="term" value="F:metal ion binding"/>
    <property type="evidence" value="ECO:0007669"/>
    <property type="project" value="UniProtKB-KW"/>
</dbReference>
<name>A0ABD1DP50_CULPP</name>
<sequence length="238" mass="26158">MVGVNFNPGAGRVRPTRAGGRWRKTGLQDGEAVSAADLGESSWRMAQVLITVPSAVPRAGCNRRADRTRTRVARGRSNGGSASKTSASCAAPERVSVRTELESDGVSERELRRWNQEVFFPPPFRRGSTCRAEGTGRTTTCFAGDCSWSCASGKRSTKNLPPCNVPTPRPTGSKEAVRKIEEMSRQWCWSGLPEEKYAICGHLIMKMILQAKGKLEGKSYHSECFRCSMCNEIVYGYL</sequence>
<dbReference type="Gene3D" id="2.10.110.10">
    <property type="entry name" value="Cysteine Rich Protein"/>
    <property type="match status" value="1"/>
</dbReference>
<reference evidence="6 7" key="1">
    <citation type="submission" date="2024-05" db="EMBL/GenBank/DDBJ databases">
        <title>Culex pipiens pipiens assembly and annotation.</title>
        <authorList>
            <person name="Alout H."/>
            <person name="Durand T."/>
        </authorList>
    </citation>
    <scope>NUCLEOTIDE SEQUENCE [LARGE SCALE GENOMIC DNA]</scope>
    <source>
        <strain evidence="6">HA-2024</strain>
        <tissue evidence="6">Whole body</tissue>
    </source>
</reference>
<keyword evidence="2" id="KW-0862">Zinc</keyword>
<evidence type="ECO:0000256" key="1">
    <source>
        <dbReference type="ARBA" id="ARBA00022723"/>
    </source>
</evidence>
<dbReference type="InterPro" id="IPR001781">
    <property type="entry name" value="Znf_LIM"/>
</dbReference>
<accession>A0ABD1DP50</accession>